<name>A0AA35YZN2_LACSI</name>
<dbReference type="EMBL" id="OX465080">
    <property type="protein sequence ID" value="CAI9282842.1"/>
    <property type="molecule type" value="Genomic_DNA"/>
</dbReference>
<evidence type="ECO:0000313" key="2">
    <source>
        <dbReference type="Proteomes" id="UP001177003"/>
    </source>
</evidence>
<gene>
    <name evidence="1" type="ORF">LSALG_LOCUS22465</name>
</gene>
<protein>
    <submittedName>
        <fullName evidence="1">Uncharacterized protein</fullName>
    </submittedName>
</protein>
<accession>A0AA35YZN2</accession>
<organism evidence="1 2">
    <name type="scientific">Lactuca saligna</name>
    <name type="common">Willowleaf lettuce</name>
    <dbReference type="NCBI Taxonomy" id="75948"/>
    <lineage>
        <taxon>Eukaryota</taxon>
        <taxon>Viridiplantae</taxon>
        <taxon>Streptophyta</taxon>
        <taxon>Embryophyta</taxon>
        <taxon>Tracheophyta</taxon>
        <taxon>Spermatophyta</taxon>
        <taxon>Magnoliopsida</taxon>
        <taxon>eudicotyledons</taxon>
        <taxon>Gunneridae</taxon>
        <taxon>Pentapetalae</taxon>
        <taxon>asterids</taxon>
        <taxon>campanulids</taxon>
        <taxon>Asterales</taxon>
        <taxon>Asteraceae</taxon>
        <taxon>Cichorioideae</taxon>
        <taxon>Cichorieae</taxon>
        <taxon>Lactucinae</taxon>
        <taxon>Lactuca</taxon>
    </lineage>
</organism>
<reference evidence="1" key="1">
    <citation type="submission" date="2023-04" db="EMBL/GenBank/DDBJ databases">
        <authorList>
            <person name="Vijverberg K."/>
            <person name="Xiong W."/>
            <person name="Schranz E."/>
        </authorList>
    </citation>
    <scope>NUCLEOTIDE SEQUENCE</scope>
</reference>
<sequence length="131" mass="14899">MATSSKTPLVAEQMLHSSILNLQANQNLILDIDPSKYNKCFQPVIQCLRYYPLVIALIKSEIVPLVHISKAYSTTSYQKGDELITFEIFNQKTQITMSRFYNLLRLPQGHNLVDLESVSNSAILETFYPMG</sequence>
<keyword evidence="2" id="KW-1185">Reference proteome</keyword>
<evidence type="ECO:0000313" key="1">
    <source>
        <dbReference type="EMBL" id="CAI9282842.1"/>
    </source>
</evidence>
<dbReference type="Proteomes" id="UP001177003">
    <property type="component" value="Chromosome 4"/>
</dbReference>
<proteinExistence type="predicted"/>
<dbReference type="AlphaFoldDB" id="A0AA35YZN2"/>